<keyword evidence="4" id="KW-1185">Reference proteome</keyword>
<organism evidence="3 4">
    <name type="scientific">Teladorsagia circumcincta</name>
    <name type="common">Brown stomach worm</name>
    <name type="synonym">Ostertagia circumcincta</name>
    <dbReference type="NCBI Taxonomy" id="45464"/>
    <lineage>
        <taxon>Eukaryota</taxon>
        <taxon>Metazoa</taxon>
        <taxon>Ecdysozoa</taxon>
        <taxon>Nematoda</taxon>
        <taxon>Chromadorea</taxon>
        <taxon>Rhabditida</taxon>
        <taxon>Rhabditina</taxon>
        <taxon>Rhabditomorpha</taxon>
        <taxon>Strongyloidea</taxon>
        <taxon>Trichostrongylidae</taxon>
        <taxon>Teladorsagia</taxon>
    </lineage>
</organism>
<evidence type="ECO:0000313" key="4">
    <source>
        <dbReference type="Proteomes" id="UP000230423"/>
    </source>
</evidence>
<evidence type="ECO:0000256" key="2">
    <source>
        <dbReference type="ARBA" id="ARBA00023180"/>
    </source>
</evidence>
<dbReference type="GO" id="GO:0006493">
    <property type="term" value="P:protein O-linked glycosylation"/>
    <property type="evidence" value="ECO:0007669"/>
    <property type="project" value="TreeGrafter"/>
</dbReference>
<accession>A0A2G9TAG7</accession>
<reference evidence="3 4" key="1">
    <citation type="submission" date="2015-09" db="EMBL/GenBank/DDBJ databases">
        <title>Draft genome of the parasitic nematode Teladorsagia circumcincta isolate WARC Sus (inbred).</title>
        <authorList>
            <person name="Mitreva M."/>
        </authorList>
    </citation>
    <scope>NUCLEOTIDE SEQUENCE [LARGE SCALE GENOMIC DNA]</scope>
    <source>
        <strain evidence="3 4">S</strain>
    </source>
</reference>
<dbReference type="Gene3D" id="2.80.10.50">
    <property type="match status" value="1"/>
</dbReference>
<protein>
    <submittedName>
        <fullName evidence="3">Uncharacterized protein</fullName>
    </submittedName>
</protein>
<dbReference type="EMBL" id="KZ390387">
    <property type="protein sequence ID" value="PIO54966.1"/>
    <property type="molecule type" value="Genomic_DNA"/>
</dbReference>
<dbReference type="OrthoDB" id="6159198at2759"/>
<name>A0A2G9TAG7_TELCI</name>
<proteinExistence type="predicted"/>
<dbReference type="PANTHER" id="PTHR11675:SF134">
    <property type="entry name" value="N-ACETYLGALACTOSAMINYLTRANSFERASE 4-RELATED"/>
    <property type="match status" value="1"/>
</dbReference>
<dbReference type="GO" id="GO:0005794">
    <property type="term" value="C:Golgi apparatus"/>
    <property type="evidence" value="ECO:0007669"/>
    <property type="project" value="TreeGrafter"/>
</dbReference>
<dbReference type="PANTHER" id="PTHR11675">
    <property type="entry name" value="N-ACETYLGALACTOSAMINYLTRANSFERASE"/>
    <property type="match status" value="1"/>
</dbReference>
<dbReference type="Gene3D" id="3.90.550.10">
    <property type="entry name" value="Spore Coat Polysaccharide Biosynthesis Protein SpsA, Chain A"/>
    <property type="match status" value="1"/>
</dbReference>
<keyword evidence="1" id="KW-1015">Disulfide bond</keyword>
<sequence length="128" mass="14390">MDEYKHNLYKHRAGVGTADTGDISRQKAVRERLKCKSFDWFMKEVAFDQDKYYPAVEPKPSTSGELRNKGAGMCVDTQFKQAHQRFGLRKCISDDPDGGGEQVLVQSSVFDYISVMISFVESSADPLA</sequence>
<keyword evidence="2" id="KW-0325">Glycoprotein</keyword>
<dbReference type="AlphaFoldDB" id="A0A2G9TAG7"/>
<dbReference type="GO" id="GO:0004653">
    <property type="term" value="F:polypeptide N-acetylgalactosaminyltransferase activity"/>
    <property type="evidence" value="ECO:0007669"/>
    <property type="project" value="TreeGrafter"/>
</dbReference>
<evidence type="ECO:0000256" key="1">
    <source>
        <dbReference type="ARBA" id="ARBA00023157"/>
    </source>
</evidence>
<dbReference type="InterPro" id="IPR029044">
    <property type="entry name" value="Nucleotide-diphossugar_trans"/>
</dbReference>
<evidence type="ECO:0000313" key="3">
    <source>
        <dbReference type="EMBL" id="PIO54966.1"/>
    </source>
</evidence>
<gene>
    <name evidence="3" type="ORF">TELCIR_23656</name>
</gene>
<dbReference type="Proteomes" id="UP000230423">
    <property type="component" value="Unassembled WGS sequence"/>
</dbReference>